<keyword evidence="4" id="KW-0175">Coiled coil</keyword>
<keyword evidence="1" id="KW-0227">DNA damage</keyword>
<dbReference type="Proteomes" id="UP000718821">
    <property type="component" value="Unassembled WGS sequence"/>
</dbReference>
<reference evidence="5" key="1">
    <citation type="submission" date="2020-08" db="EMBL/GenBank/DDBJ databases">
        <authorList>
            <person name="Cejkova D."/>
            <person name="Kubasova T."/>
            <person name="Jahodarova E."/>
            <person name="Rychlik I."/>
        </authorList>
    </citation>
    <scope>NUCLEOTIDE SEQUENCE</scope>
    <source>
        <strain evidence="5">An836</strain>
    </source>
</reference>
<dbReference type="AlphaFoldDB" id="A0A938WXH4"/>
<dbReference type="GO" id="GO:0000731">
    <property type="term" value="P:DNA synthesis involved in DNA repair"/>
    <property type="evidence" value="ECO:0007669"/>
    <property type="project" value="TreeGrafter"/>
</dbReference>
<evidence type="ECO:0000313" key="6">
    <source>
        <dbReference type="Proteomes" id="UP000718821"/>
    </source>
</evidence>
<evidence type="ECO:0000256" key="1">
    <source>
        <dbReference type="ARBA" id="ARBA00022763"/>
    </source>
</evidence>
<keyword evidence="6" id="KW-1185">Reference proteome</keyword>
<dbReference type="PANTHER" id="PTHR32182:SF0">
    <property type="entry name" value="DNA REPLICATION AND REPAIR PROTEIN RECF"/>
    <property type="match status" value="1"/>
</dbReference>
<evidence type="ECO:0000256" key="2">
    <source>
        <dbReference type="ARBA" id="ARBA00023204"/>
    </source>
</evidence>
<protein>
    <recommendedName>
        <fullName evidence="7">P-loop containing region of AAA domain-containing protein</fullName>
    </recommendedName>
</protein>
<comment type="caution">
    <text evidence="5">The sequence shown here is derived from an EMBL/GenBank/DDBJ whole genome shotgun (WGS) entry which is preliminary data.</text>
</comment>
<keyword evidence="2" id="KW-0234">DNA repair</keyword>
<dbReference type="SUPFAM" id="SSF52540">
    <property type="entry name" value="P-loop containing nucleoside triphosphate hydrolases"/>
    <property type="match status" value="1"/>
</dbReference>
<proteinExistence type="predicted"/>
<gene>
    <name evidence="5" type="ORF">H7U32_03800</name>
</gene>
<dbReference type="Pfam" id="PF13558">
    <property type="entry name" value="SbcC_Walker_B"/>
    <property type="match status" value="1"/>
</dbReference>
<name>A0A938WXH4_9BIFI</name>
<accession>A0A938WXH4</accession>
<dbReference type="RefSeq" id="WP_204468227.1">
    <property type="nucleotide sequence ID" value="NZ_JACLYU010000004.1"/>
</dbReference>
<feature type="coiled-coil region" evidence="4">
    <location>
        <begin position="436"/>
        <end position="470"/>
    </location>
</feature>
<organism evidence="5 6">
    <name type="scientific">Bifidobacterium pullorum subsp. saeculare</name>
    <dbReference type="NCBI Taxonomy" id="78257"/>
    <lineage>
        <taxon>Bacteria</taxon>
        <taxon>Bacillati</taxon>
        <taxon>Actinomycetota</taxon>
        <taxon>Actinomycetes</taxon>
        <taxon>Bifidobacteriales</taxon>
        <taxon>Bifidobacteriaceae</taxon>
        <taxon>Bifidobacterium</taxon>
    </lineage>
</organism>
<evidence type="ECO:0000256" key="3">
    <source>
        <dbReference type="ARBA" id="ARBA00023236"/>
    </source>
</evidence>
<feature type="coiled-coil region" evidence="4">
    <location>
        <begin position="683"/>
        <end position="740"/>
    </location>
</feature>
<sequence length="1166" mass="129389">MNDQMEIIADRWLMESRQLVNWGSYDGWHEFRPAADGPMPVTLLTGASESGKSTLVDAQISLLYPTGTPFNKASNAGRSERNDYTYLRGMLGVGGENDEPIYLRGRDGDGTPVAIWGAIVDTYRNRNGGGVLSCAKFLYLPAGERREQMRRLYLTWDKPIDPRLMDAHRGTAFTAAMLRDTYPGADTYSNAESFHARVWGTMGLNAEACRLLHRVQSADAPSRLDDIFKQGVLGVPAALDHARAAAEDWERYAGNFHDIERMEHRGELLRAIRDRHDAYRRALADLDAMAAADPDTDAGMAAIRRHADRWMADEVRASLPHDQARIADLDARLGTLDARVEELERDAADLDTRIRDNGGGNLDRWRERLDQTERGIHDAEQRRASMAQLFAKADQTMPADAEAWQAVREECAGFADEHGRRAAELAERRGTILAERKERREALAAAQDDLKRAERRRTRISSEMEQARALIARATGLAPEDLPYAAELMDVREDAEEWRVAMNVVYGSLARTILVDERHEQGFARAVSRIDREAMRRHTWRFVDTAREHPTHPAEGFLSSKLAYRDDSPFAGWLRAQTAAEGLDARCVEAIDDQDRGERQIQRDGQLKSADRGWHGTQGMRQVIGFADERYLDQLRHAVADATDAVSRCDAALAAVSAEDEMLRAKRTLADQLAYTPWEHVDVDGLRRQAADLTERIAMMEADPRLAELVGERERLRERTETARRELVRAEADHEQAQQAVAAAHAWLDAAQARLGADTESGADEAMELAGPVETALRDAYGTAFGVMADAEERAHAITGTQDAPQDGFAGQVREAMASRMRGQVAEARTRVQARRQDAESLMETYRTQYAGGDAVTAQADDYAFYEDELNEVSRLALTTSAGEEYANCLDKLLDDYVMLKGDVSNDKRTIGEQLDRINAVLRGKEFGPRGGELSIHATVADPGKAFMRVLQDAIARLNDWQQGPRDDRAAARKAFDACKPLTDALRRELADVQPNANGVRDYGARNLDPRCRSRFYATVRHADGRDERIDTTGGKSGGALQELTSFVYGAALIYVLGGGLASEPRYATLFLDEALIKADGRYTRRALTVLPNLGFQVIVSAPESKTAEIMEIAEKAYVARRDPGDDHTHLESMERADLEHVLAVAGDAAPGADGGKRVAPGRIMV</sequence>
<dbReference type="InterPro" id="IPR027417">
    <property type="entry name" value="P-loop_NTPase"/>
</dbReference>
<evidence type="ECO:0008006" key="7">
    <source>
        <dbReference type="Google" id="ProtNLM"/>
    </source>
</evidence>
<dbReference type="EMBL" id="JACLYU010000004">
    <property type="protein sequence ID" value="MBM6699457.1"/>
    <property type="molecule type" value="Genomic_DNA"/>
</dbReference>
<dbReference type="GO" id="GO:0009432">
    <property type="term" value="P:SOS response"/>
    <property type="evidence" value="ECO:0007669"/>
    <property type="project" value="UniProtKB-KW"/>
</dbReference>
<keyword evidence="3" id="KW-0742">SOS response</keyword>
<reference evidence="5" key="2">
    <citation type="journal article" date="2021" name="Sci. Rep.">
        <title>The distribution of antibiotic resistance genes in chicken gut microbiota commensals.</title>
        <authorList>
            <person name="Juricova H."/>
            <person name="Matiasovicova J."/>
            <person name="Kubasova T."/>
            <person name="Cejkova D."/>
            <person name="Rychlik I."/>
        </authorList>
    </citation>
    <scope>NUCLEOTIDE SEQUENCE</scope>
    <source>
        <strain evidence="5">An836</strain>
    </source>
</reference>
<feature type="coiled-coil region" evidence="4">
    <location>
        <begin position="326"/>
        <end position="382"/>
    </location>
</feature>
<dbReference type="GO" id="GO:0006302">
    <property type="term" value="P:double-strand break repair"/>
    <property type="evidence" value="ECO:0007669"/>
    <property type="project" value="TreeGrafter"/>
</dbReference>
<evidence type="ECO:0000256" key="4">
    <source>
        <dbReference type="SAM" id="Coils"/>
    </source>
</evidence>
<dbReference type="Pfam" id="PF13555">
    <property type="entry name" value="AAA_29"/>
    <property type="match status" value="1"/>
</dbReference>
<dbReference type="PANTHER" id="PTHR32182">
    <property type="entry name" value="DNA REPLICATION AND REPAIR PROTEIN RECF"/>
    <property type="match status" value="1"/>
</dbReference>
<evidence type="ECO:0000313" key="5">
    <source>
        <dbReference type="EMBL" id="MBM6699457.1"/>
    </source>
</evidence>